<sequence length="81" mass="8794">MAGLFWQAVPRDEWPDDAESQAAILAQFHGPFGDCRQELVFIGQQLDQAALRQQLQDAPGKDDFIADLALQQRPGAAATAG</sequence>
<dbReference type="SUPFAM" id="SSF90002">
    <property type="entry name" value="Hypothetical protein YjiA, C-terminal domain"/>
    <property type="match status" value="1"/>
</dbReference>
<dbReference type="Pfam" id="PF07683">
    <property type="entry name" value="CobW_C"/>
    <property type="match status" value="1"/>
</dbReference>
<protein>
    <submittedName>
        <fullName evidence="2">Cobalamin synthesis protein, P47K</fullName>
    </submittedName>
</protein>
<reference evidence="2 3" key="1">
    <citation type="journal article" date="2012" name="J. Bacteriol.">
        <title>Genome Sequence of Extracellular-Protease-Producing Alishewanella jeotgali Isolated from Traditional Korean Fermented Seafood.</title>
        <authorList>
            <person name="Jung J."/>
            <person name="Chun J."/>
            <person name="Park W."/>
        </authorList>
    </citation>
    <scope>NUCLEOTIDE SEQUENCE [LARGE SCALE GENOMIC DNA]</scope>
    <source>
        <strain evidence="2 3">KCTC 22429</strain>
    </source>
</reference>
<comment type="caution">
    <text evidence="2">The sequence shown here is derived from an EMBL/GenBank/DDBJ whole genome shotgun (WGS) entry which is preliminary data.</text>
</comment>
<name>H3ZDM8_9ALTE</name>
<dbReference type="PANTHER" id="PTHR43603">
    <property type="entry name" value="COBW DOMAIN-CONTAINING PROTEIN DDB_G0274527"/>
    <property type="match status" value="1"/>
</dbReference>
<dbReference type="Proteomes" id="UP000012046">
    <property type="component" value="Unassembled WGS sequence"/>
</dbReference>
<gene>
    <name evidence="2" type="ORF">AJE_07266</name>
</gene>
<evidence type="ECO:0000259" key="1">
    <source>
        <dbReference type="Pfam" id="PF07683"/>
    </source>
</evidence>
<accession>H3ZDM8</accession>
<dbReference type="eggNOG" id="COG0523">
    <property type="taxonomic scope" value="Bacteria"/>
</dbReference>
<evidence type="ECO:0000313" key="3">
    <source>
        <dbReference type="Proteomes" id="UP000012046"/>
    </source>
</evidence>
<dbReference type="InterPro" id="IPR051927">
    <property type="entry name" value="Zn_Chap_cDPG_Synth"/>
</dbReference>
<dbReference type="PANTHER" id="PTHR43603:SF1">
    <property type="entry name" value="ZINC-REGULATED GTPASE METALLOPROTEIN ACTIVATOR 1"/>
    <property type="match status" value="1"/>
</dbReference>
<proteinExistence type="predicted"/>
<dbReference type="PATRIC" id="fig|1129374.4.peg.1452"/>
<dbReference type="STRING" id="1129374.AJE_07266"/>
<organism evidence="2 3">
    <name type="scientific">Alishewanella jeotgali KCTC 22429</name>
    <dbReference type="NCBI Taxonomy" id="1129374"/>
    <lineage>
        <taxon>Bacteria</taxon>
        <taxon>Pseudomonadati</taxon>
        <taxon>Pseudomonadota</taxon>
        <taxon>Gammaproteobacteria</taxon>
        <taxon>Alteromonadales</taxon>
        <taxon>Alteromonadaceae</taxon>
        <taxon>Alishewanella</taxon>
    </lineage>
</organism>
<dbReference type="EMBL" id="AHTH01000017">
    <property type="protein sequence ID" value="EHR41402.1"/>
    <property type="molecule type" value="Genomic_DNA"/>
</dbReference>
<evidence type="ECO:0000313" key="2">
    <source>
        <dbReference type="EMBL" id="EHR41402.1"/>
    </source>
</evidence>
<keyword evidence="3" id="KW-1185">Reference proteome</keyword>
<feature type="domain" description="CobW C-terminal" evidence="1">
    <location>
        <begin position="13"/>
        <end position="58"/>
    </location>
</feature>
<dbReference type="InterPro" id="IPR011629">
    <property type="entry name" value="CobW-like_C"/>
</dbReference>
<dbReference type="AlphaFoldDB" id="H3ZDM8"/>